<proteinExistence type="predicted"/>
<comment type="caution">
    <text evidence="2">The sequence shown here is derived from an EMBL/GenBank/DDBJ whole genome shotgun (WGS) entry which is preliminary data.</text>
</comment>
<dbReference type="Proteomes" id="UP000294927">
    <property type="component" value="Unassembled WGS sequence"/>
</dbReference>
<sequence length="213" mass="23567">MSDRTLSPLWRIGRVVAVVLVVIVALLWLVSKVPNLNPFSTETKDRSGPALLQSVRDLSQYHGAEGDFQVIVDLEHDVAWVPDSIAGSHTLFVARGTVSAYIDLGTLSDKALTVDEEKKTVQVRLPEPKLAKTNLDQEHTYVYAQDRGVWDAVSSLFNPPDQRELYVLAEKKIGDAAKEAGLTKRAERNLQQMLTGMFTSLGYKAEFPEADTA</sequence>
<dbReference type="InterPro" id="IPR025324">
    <property type="entry name" value="DUF4230"/>
</dbReference>
<keyword evidence="1" id="KW-0472">Membrane</keyword>
<accession>A0A4R7VZ66</accession>
<protein>
    <submittedName>
        <fullName evidence="2">Uncharacterized protein DUF4230</fullName>
    </submittedName>
</protein>
<dbReference type="Pfam" id="PF14014">
    <property type="entry name" value="DUF4230"/>
    <property type="match status" value="1"/>
</dbReference>
<dbReference type="RefSeq" id="WP_133902460.1">
    <property type="nucleotide sequence ID" value="NZ_SOCP01000003.1"/>
</dbReference>
<organism evidence="2 3">
    <name type="scientific">Actinophytocola oryzae</name>
    <dbReference type="NCBI Taxonomy" id="502181"/>
    <lineage>
        <taxon>Bacteria</taxon>
        <taxon>Bacillati</taxon>
        <taxon>Actinomycetota</taxon>
        <taxon>Actinomycetes</taxon>
        <taxon>Pseudonocardiales</taxon>
        <taxon>Pseudonocardiaceae</taxon>
    </lineage>
</organism>
<dbReference type="OrthoDB" id="3366858at2"/>
<dbReference type="AlphaFoldDB" id="A0A4R7VZ66"/>
<evidence type="ECO:0000256" key="1">
    <source>
        <dbReference type="SAM" id="Phobius"/>
    </source>
</evidence>
<evidence type="ECO:0000313" key="3">
    <source>
        <dbReference type="Proteomes" id="UP000294927"/>
    </source>
</evidence>
<name>A0A4R7VZ66_9PSEU</name>
<keyword evidence="1" id="KW-0812">Transmembrane</keyword>
<reference evidence="2 3" key="1">
    <citation type="submission" date="2019-03" db="EMBL/GenBank/DDBJ databases">
        <title>Genomic Encyclopedia of Archaeal and Bacterial Type Strains, Phase II (KMG-II): from individual species to whole genera.</title>
        <authorList>
            <person name="Goeker M."/>
        </authorList>
    </citation>
    <scope>NUCLEOTIDE SEQUENCE [LARGE SCALE GENOMIC DNA]</scope>
    <source>
        <strain evidence="2 3">DSM 45499</strain>
    </source>
</reference>
<dbReference type="EMBL" id="SOCP01000003">
    <property type="protein sequence ID" value="TDV55394.1"/>
    <property type="molecule type" value="Genomic_DNA"/>
</dbReference>
<keyword evidence="3" id="KW-1185">Reference proteome</keyword>
<feature type="transmembrane region" description="Helical" evidence="1">
    <location>
        <begin position="12"/>
        <end position="30"/>
    </location>
</feature>
<evidence type="ECO:0000313" key="2">
    <source>
        <dbReference type="EMBL" id="TDV55394.1"/>
    </source>
</evidence>
<gene>
    <name evidence="2" type="ORF">CLV71_103635</name>
</gene>
<keyword evidence="1" id="KW-1133">Transmembrane helix</keyword>